<dbReference type="InterPro" id="IPR007460">
    <property type="entry name" value="BrnT_toxin"/>
</dbReference>
<dbReference type="RefSeq" id="WP_171226596.1">
    <property type="nucleotide sequence ID" value="NZ_CP053085.1"/>
</dbReference>
<evidence type="ECO:0000313" key="1">
    <source>
        <dbReference type="EMBL" id="QJR37163.1"/>
    </source>
</evidence>
<dbReference type="EMBL" id="CP053085">
    <property type="protein sequence ID" value="QJR37163.1"/>
    <property type="molecule type" value="Genomic_DNA"/>
</dbReference>
<gene>
    <name evidence="1" type="ORF">HKW67_17380</name>
</gene>
<keyword evidence="2" id="KW-1185">Reference proteome</keyword>
<proteinExistence type="predicted"/>
<reference evidence="1 2" key="1">
    <citation type="submission" date="2020-05" db="EMBL/GenBank/DDBJ databases">
        <title>Complete genome sequence of Gemmatimonas greenlandica TET16.</title>
        <authorList>
            <person name="Zeng Y."/>
        </authorList>
    </citation>
    <scope>NUCLEOTIDE SEQUENCE [LARGE SCALE GENOMIC DNA]</scope>
    <source>
        <strain evidence="1 2">TET16</strain>
    </source>
</reference>
<dbReference type="Pfam" id="PF04365">
    <property type="entry name" value="BrnT_toxin"/>
    <property type="match status" value="1"/>
</dbReference>
<dbReference type="KEGG" id="ggr:HKW67_17380"/>
<organism evidence="1 2">
    <name type="scientific">Gemmatimonas groenlandica</name>
    <dbReference type="NCBI Taxonomy" id="2732249"/>
    <lineage>
        <taxon>Bacteria</taxon>
        <taxon>Pseudomonadati</taxon>
        <taxon>Gemmatimonadota</taxon>
        <taxon>Gemmatimonadia</taxon>
        <taxon>Gemmatimonadales</taxon>
        <taxon>Gemmatimonadaceae</taxon>
        <taxon>Gemmatimonas</taxon>
    </lineage>
</organism>
<sequence length="97" mass="10912">MSHLEFEWSPAKAASNLKKHGVSFEEARTAFEDEEALLIPDPEHSVGEERFVLLGVSGASRLLIVIHCERGPDLVRLISARKAERTERAAYLSRRAR</sequence>
<dbReference type="InterPro" id="IPR038573">
    <property type="entry name" value="BrnT_sf"/>
</dbReference>
<dbReference type="Gene3D" id="3.10.450.530">
    <property type="entry name" value="Ribonuclease toxin, BrnT, of type II toxin-antitoxin system"/>
    <property type="match status" value="1"/>
</dbReference>
<evidence type="ECO:0000313" key="2">
    <source>
        <dbReference type="Proteomes" id="UP000500938"/>
    </source>
</evidence>
<protein>
    <submittedName>
        <fullName evidence="1">BrnT family toxin</fullName>
    </submittedName>
</protein>
<accession>A0A6M4IQZ9</accession>
<dbReference type="Proteomes" id="UP000500938">
    <property type="component" value="Chromosome"/>
</dbReference>
<dbReference type="AlphaFoldDB" id="A0A6M4IQZ9"/>
<name>A0A6M4IQZ9_9BACT</name>